<dbReference type="InterPro" id="IPR045079">
    <property type="entry name" value="Oxoprolinase-like"/>
</dbReference>
<dbReference type="PANTHER" id="PTHR11365">
    <property type="entry name" value="5-OXOPROLINASE RELATED"/>
    <property type="match status" value="1"/>
</dbReference>
<proteinExistence type="predicted"/>
<dbReference type="Proteomes" id="UP001589865">
    <property type="component" value="Unassembled WGS sequence"/>
</dbReference>
<gene>
    <name evidence="2" type="ORF">ACFFGY_00400</name>
</gene>
<dbReference type="PANTHER" id="PTHR11365:SF23">
    <property type="entry name" value="HYPOTHETICAL 5-OXOPROLINASE (EUROFUNG)-RELATED"/>
    <property type="match status" value="1"/>
</dbReference>
<accession>A0ABV6JLU3</accession>
<organism evidence="2 3">
    <name type="scientific">Roseomonas elaeocarpi</name>
    <dbReference type="NCBI Taxonomy" id="907779"/>
    <lineage>
        <taxon>Bacteria</taxon>
        <taxon>Pseudomonadati</taxon>
        <taxon>Pseudomonadota</taxon>
        <taxon>Alphaproteobacteria</taxon>
        <taxon>Acetobacterales</taxon>
        <taxon>Roseomonadaceae</taxon>
        <taxon>Roseomonas</taxon>
    </lineage>
</organism>
<reference evidence="2 3" key="1">
    <citation type="submission" date="2024-09" db="EMBL/GenBank/DDBJ databases">
        <authorList>
            <person name="Sun Q."/>
            <person name="Mori K."/>
        </authorList>
    </citation>
    <scope>NUCLEOTIDE SEQUENCE [LARGE SCALE GENOMIC DNA]</scope>
    <source>
        <strain evidence="2 3">TBRC 5777</strain>
    </source>
</reference>
<dbReference type="Pfam" id="PF02538">
    <property type="entry name" value="Hydantoinase_B"/>
    <property type="match status" value="1"/>
</dbReference>
<keyword evidence="3" id="KW-1185">Reference proteome</keyword>
<dbReference type="InterPro" id="IPR003692">
    <property type="entry name" value="Hydantoinase_B"/>
</dbReference>
<comment type="caution">
    <text evidence="2">The sequence shown here is derived from an EMBL/GenBank/DDBJ whole genome shotgun (WGS) entry which is preliminary data.</text>
</comment>
<evidence type="ECO:0000259" key="1">
    <source>
        <dbReference type="Pfam" id="PF02538"/>
    </source>
</evidence>
<dbReference type="EMBL" id="JBHLUN010000001">
    <property type="protein sequence ID" value="MFC0406686.1"/>
    <property type="molecule type" value="Genomic_DNA"/>
</dbReference>
<protein>
    <submittedName>
        <fullName evidence="2">Hydantoinase B/oxoprolinase family protein</fullName>
    </submittedName>
</protein>
<sequence length="650" mass="70656">MDPVRTEVMRNRFAAIAEEASNVAYRTAYTTFVKQTQDYQVALASVEGEFFAYPVRSGVTSSVCQNVRGLLDEIGAENLSPGDVIITNDPFSADALCTHTMDIHLIRPVFRDGRIVALGWAFIHASDIGGSVPGSISPTNYEVFQEGVRIRPSLLYKAGVLNEQLWHFFADNSRIPDLIWGDLQAMISGLTLLDRRTQELCDRFGTEGFLDSVRDVIALSELKARQAIARLKDGEYVFHEYLEAFDGSHVFMHARMIVAGETLEMDFSGSDPQVRYALNFTTSERPHPFLCMPVVNWIQTVEPTIPMTGGMIRPIRTHAPRGTFMNATFPAAMGNRWVAVMRVYDAILGCLNQAVPGGLAAAGSGQAGIISVASLDPRTGRQHVSVVEPFIGGSGGRVRADGVDGIDQPVAFLRSAPVEVVEVETPLVMRHFAFEPGSAAAGRHRGGHAMRIELENRAWAATVTVRGLDRFRFQPWGAAGGASGHSASAVLNPGRPGERDLGKIDVLDMGRGDVLRMITPAGGGFGDPLDRLPALVAADVRDGLLSHAQAEERYGVVLLPDGEVASEATEMLRRGRRDTATPGFSHGAAREDLEARWPASASIALANAMLSVAPRLRTFWIKELRALLDQQEEQVTAEAVRQASQRLMSG</sequence>
<feature type="domain" description="Hydantoinase B/oxoprolinase" evidence="1">
    <location>
        <begin position="2"/>
        <end position="528"/>
    </location>
</feature>
<evidence type="ECO:0000313" key="3">
    <source>
        <dbReference type="Proteomes" id="UP001589865"/>
    </source>
</evidence>
<dbReference type="RefSeq" id="WP_377042361.1">
    <property type="nucleotide sequence ID" value="NZ_JBHLUN010000001.1"/>
</dbReference>
<name>A0ABV6JLU3_9PROT</name>
<evidence type="ECO:0000313" key="2">
    <source>
        <dbReference type="EMBL" id="MFC0406686.1"/>
    </source>
</evidence>